<dbReference type="InterPro" id="IPR041492">
    <property type="entry name" value="HAD_2"/>
</dbReference>
<keyword evidence="4" id="KW-0460">Magnesium</keyword>
<dbReference type="PANTHER" id="PTHR46470:SF2">
    <property type="entry name" value="GLYCERALDEHYDE 3-PHOSPHATE PHOSPHATASE"/>
    <property type="match status" value="1"/>
</dbReference>
<dbReference type="GO" id="GO:0016791">
    <property type="term" value="F:phosphatase activity"/>
    <property type="evidence" value="ECO:0007669"/>
    <property type="project" value="TreeGrafter"/>
</dbReference>
<accession>A0A7C5AMG8</accession>
<dbReference type="GO" id="GO:0046872">
    <property type="term" value="F:metal ion binding"/>
    <property type="evidence" value="ECO:0007669"/>
    <property type="project" value="UniProtKB-KW"/>
</dbReference>
<dbReference type="Pfam" id="PF13419">
    <property type="entry name" value="HAD_2"/>
    <property type="match status" value="1"/>
</dbReference>
<evidence type="ECO:0000313" key="5">
    <source>
        <dbReference type="EMBL" id="HGZ12306.1"/>
    </source>
</evidence>
<dbReference type="InterPro" id="IPR051400">
    <property type="entry name" value="HAD-like_hydrolase"/>
</dbReference>
<protein>
    <submittedName>
        <fullName evidence="5">HAD family hydrolase</fullName>
    </submittedName>
</protein>
<dbReference type="GO" id="GO:0044281">
    <property type="term" value="P:small molecule metabolic process"/>
    <property type="evidence" value="ECO:0007669"/>
    <property type="project" value="UniProtKB-ARBA"/>
</dbReference>
<comment type="cofactor">
    <cofactor evidence="1">
        <name>Mg(2+)</name>
        <dbReference type="ChEBI" id="CHEBI:18420"/>
    </cofactor>
</comment>
<dbReference type="EMBL" id="DTKJ01000059">
    <property type="protein sequence ID" value="HGZ12306.1"/>
    <property type="molecule type" value="Genomic_DNA"/>
</dbReference>
<dbReference type="InterPro" id="IPR036412">
    <property type="entry name" value="HAD-like_sf"/>
</dbReference>
<dbReference type="Gene3D" id="1.10.150.240">
    <property type="entry name" value="Putative phosphatase, domain 2"/>
    <property type="match status" value="1"/>
</dbReference>
<dbReference type="SFLD" id="SFLDG01129">
    <property type="entry name" value="C1.5:_HAD__Beta-PGM__Phosphata"/>
    <property type="match status" value="1"/>
</dbReference>
<dbReference type="SUPFAM" id="SSF56784">
    <property type="entry name" value="HAD-like"/>
    <property type="match status" value="1"/>
</dbReference>
<organism evidence="5">
    <name type="scientific">Desulfobacca acetoxidans</name>
    <dbReference type="NCBI Taxonomy" id="60893"/>
    <lineage>
        <taxon>Bacteria</taxon>
        <taxon>Pseudomonadati</taxon>
        <taxon>Thermodesulfobacteriota</taxon>
        <taxon>Desulfobaccia</taxon>
        <taxon>Desulfobaccales</taxon>
        <taxon>Desulfobaccaceae</taxon>
        <taxon>Desulfobacca</taxon>
    </lineage>
</organism>
<name>A0A7C5AMG8_9BACT</name>
<sequence>MACTPEGKCPMALNAVIFDLYGTLVDIETDESDPLVYAVLSQFLTYYEIYFKPEELARLYHETAAAHLREHPGPFGEIDVFQVFEDILEKGWGRKPERAMVIWVARLFRSLSRHRFGLFEDTMPTLRELSQDFRLGIVSDAQWVFSEPEIRMLGLNPFFDTIVLSSRYFVRKPDPQIYAHALRALWVQPSQALYVGNDPLTDMAGPQALGMAVVIVDRIGQHQNLSVPVIKDLRKLLELIRTKY</sequence>
<comment type="caution">
    <text evidence="5">The sequence shown here is derived from an EMBL/GenBank/DDBJ whole genome shotgun (WGS) entry which is preliminary data.</text>
</comment>
<evidence type="ECO:0000256" key="2">
    <source>
        <dbReference type="ARBA" id="ARBA00022723"/>
    </source>
</evidence>
<dbReference type="InterPro" id="IPR006439">
    <property type="entry name" value="HAD-SF_hydro_IA"/>
</dbReference>
<keyword evidence="3 5" id="KW-0378">Hydrolase</keyword>
<gene>
    <name evidence="5" type="ORF">ENW48_08810</name>
</gene>
<reference evidence="5" key="1">
    <citation type="journal article" date="2020" name="mSystems">
        <title>Genome- and Community-Level Interaction Insights into Carbon Utilization and Element Cycling Functions of Hydrothermarchaeota in Hydrothermal Sediment.</title>
        <authorList>
            <person name="Zhou Z."/>
            <person name="Liu Y."/>
            <person name="Xu W."/>
            <person name="Pan J."/>
            <person name="Luo Z.H."/>
            <person name="Li M."/>
        </authorList>
    </citation>
    <scope>NUCLEOTIDE SEQUENCE [LARGE SCALE GENOMIC DNA]</scope>
    <source>
        <strain evidence="5">SpSt-853</strain>
    </source>
</reference>
<evidence type="ECO:0000256" key="3">
    <source>
        <dbReference type="ARBA" id="ARBA00022801"/>
    </source>
</evidence>
<dbReference type="NCBIfam" id="TIGR01549">
    <property type="entry name" value="HAD-SF-IA-v1"/>
    <property type="match status" value="1"/>
</dbReference>
<proteinExistence type="predicted"/>
<dbReference type="AlphaFoldDB" id="A0A7C5AMG8"/>
<dbReference type="PANTHER" id="PTHR46470">
    <property type="entry name" value="N-ACYLNEURAMINATE-9-PHOSPHATASE"/>
    <property type="match status" value="1"/>
</dbReference>
<evidence type="ECO:0000256" key="4">
    <source>
        <dbReference type="ARBA" id="ARBA00022842"/>
    </source>
</evidence>
<dbReference type="SFLD" id="SFLDS00003">
    <property type="entry name" value="Haloacid_Dehalogenase"/>
    <property type="match status" value="1"/>
</dbReference>
<keyword evidence="2" id="KW-0479">Metal-binding</keyword>
<dbReference type="InterPro" id="IPR023214">
    <property type="entry name" value="HAD_sf"/>
</dbReference>
<dbReference type="PRINTS" id="PR00413">
    <property type="entry name" value="HADHALOGNASE"/>
</dbReference>
<evidence type="ECO:0000256" key="1">
    <source>
        <dbReference type="ARBA" id="ARBA00001946"/>
    </source>
</evidence>
<dbReference type="InterPro" id="IPR023198">
    <property type="entry name" value="PGP-like_dom2"/>
</dbReference>
<dbReference type="Gene3D" id="3.40.50.1000">
    <property type="entry name" value="HAD superfamily/HAD-like"/>
    <property type="match status" value="1"/>
</dbReference>